<protein>
    <recommendedName>
        <fullName evidence="3">GlcNAc-PI de-N-acetylase</fullName>
    </recommendedName>
</protein>
<dbReference type="Pfam" id="PF02585">
    <property type="entry name" value="PIG-L"/>
    <property type="match status" value="1"/>
</dbReference>
<dbReference type="InterPro" id="IPR024078">
    <property type="entry name" value="LmbE-like_dom_sf"/>
</dbReference>
<sequence length="216" mass="24709">MLRFKPDLPADGTILCLGAHCDDIEIGCGGTLIELHKRYPRLRFVWVLFSGDDVREPETRAAAESLLGAAGADLTVHVHRFRGSYFPSCVADVKDAFEDMRRWGAPDLIMTHYLTDRHQDHRVISELTWNTFRNHTILEYEIPKYEGDLTHPGVFCPLSEATVDKKVSTLLKSFPSQINHQWFDADLFRGHMRLRGVECNSPTRYAEAFHARKLVL</sequence>
<dbReference type="Proteomes" id="UP000077173">
    <property type="component" value="Unassembled WGS sequence"/>
</dbReference>
<gene>
    <name evidence="1" type="ORF">AXW67_36805</name>
</gene>
<dbReference type="RefSeq" id="WP_063676867.1">
    <property type="nucleotide sequence ID" value="NZ_LSEF01000025.1"/>
</dbReference>
<accession>A0A176ZFU3</accession>
<keyword evidence="2" id="KW-1185">Reference proteome</keyword>
<dbReference type="GeneID" id="32584350"/>
<evidence type="ECO:0000313" key="2">
    <source>
        <dbReference type="Proteomes" id="UP000077173"/>
    </source>
</evidence>
<dbReference type="InterPro" id="IPR003737">
    <property type="entry name" value="GlcNAc_PI_deacetylase-related"/>
</dbReference>
<reference evidence="1 2" key="1">
    <citation type="submission" date="2016-02" db="EMBL/GenBank/DDBJ databases">
        <title>Draft genome sequence of the strain BR 10247T Bradyrhizobium neotropicale isolated from nodules of Centrolobium paraense.</title>
        <authorList>
            <person name="Simoes-Araujo J.L."/>
            <person name="Barauna A.C."/>
            <person name="Silva K."/>
            <person name="Zilli J.E."/>
        </authorList>
    </citation>
    <scope>NUCLEOTIDE SEQUENCE [LARGE SCALE GENOMIC DNA]</scope>
    <source>
        <strain evidence="1 2">BR 10247</strain>
    </source>
</reference>
<evidence type="ECO:0008006" key="3">
    <source>
        <dbReference type="Google" id="ProtNLM"/>
    </source>
</evidence>
<name>A0A176ZFU3_9BRAD</name>
<organism evidence="1 2">
    <name type="scientific">Bradyrhizobium neotropicale</name>
    <dbReference type="NCBI Taxonomy" id="1497615"/>
    <lineage>
        <taxon>Bacteria</taxon>
        <taxon>Pseudomonadati</taxon>
        <taxon>Pseudomonadota</taxon>
        <taxon>Alphaproteobacteria</taxon>
        <taxon>Hyphomicrobiales</taxon>
        <taxon>Nitrobacteraceae</taxon>
        <taxon>Bradyrhizobium</taxon>
    </lineage>
</organism>
<evidence type="ECO:0000313" key="1">
    <source>
        <dbReference type="EMBL" id="OAF19347.1"/>
    </source>
</evidence>
<comment type="caution">
    <text evidence="1">The sequence shown here is derived from an EMBL/GenBank/DDBJ whole genome shotgun (WGS) entry which is preliminary data.</text>
</comment>
<proteinExistence type="predicted"/>
<dbReference type="AlphaFoldDB" id="A0A176ZFU3"/>
<dbReference type="Gene3D" id="3.40.50.10320">
    <property type="entry name" value="LmbE-like"/>
    <property type="match status" value="1"/>
</dbReference>
<dbReference type="EMBL" id="LSEF01000025">
    <property type="protein sequence ID" value="OAF19347.1"/>
    <property type="molecule type" value="Genomic_DNA"/>
</dbReference>
<dbReference type="SUPFAM" id="SSF102588">
    <property type="entry name" value="LmbE-like"/>
    <property type="match status" value="1"/>
</dbReference>